<gene>
    <name evidence="1" type="ORF">AWL63_24250</name>
</gene>
<dbReference type="KEGG" id="span:AWL63_24250"/>
<name>A0A1B3ZIL5_9SPHN</name>
<geneLocation type="plasmid" evidence="2"/>
<sequence>MSASRRKKGNLIVLGKSLNTALATVSPKNMPNYRTGLLSALGYKNVLVGQHSNSRASKPDRQGRI</sequence>
<accession>A0A1B3ZIL5</accession>
<dbReference type="Proteomes" id="UP000094256">
    <property type="component" value="Plasmid unnamed"/>
</dbReference>
<reference evidence="1 2" key="1">
    <citation type="submission" date="2016-01" db="EMBL/GenBank/DDBJ databases">
        <title>Complete genome and mega plasmid sequence of Sphingomonas panacis DCY99 elicits systemic resistance in rice to Xanthomonas oryzae.</title>
        <authorList>
            <person name="Kim Y.J."/>
            <person name="Yang D.C."/>
            <person name="Sing P."/>
        </authorList>
    </citation>
    <scope>NUCLEOTIDE SEQUENCE [LARGE SCALE GENOMIC DNA]</scope>
    <source>
        <strain evidence="1 2">DCY99</strain>
        <plasmid evidence="2">Plasmid</plasmid>
    </source>
</reference>
<dbReference type="AlphaFoldDB" id="A0A1B3ZIL5"/>
<evidence type="ECO:0000313" key="1">
    <source>
        <dbReference type="EMBL" id="AOH87265.1"/>
    </source>
</evidence>
<organism evidence="1 2">
    <name type="scientific">Sphingomonas panacis</name>
    <dbReference type="NCBI Taxonomy" id="1560345"/>
    <lineage>
        <taxon>Bacteria</taxon>
        <taxon>Pseudomonadati</taxon>
        <taxon>Pseudomonadota</taxon>
        <taxon>Alphaproteobacteria</taxon>
        <taxon>Sphingomonadales</taxon>
        <taxon>Sphingomonadaceae</taxon>
        <taxon>Sphingomonas</taxon>
    </lineage>
</organism>
<protein>
    <submittedName>
        <fullName evidence="1">Uncharacterized protein</fullName>
    </submittedName>
</protein>
<keyword evidence="2" id="KW-1185">Reference proteome</keyword>
<dbReference type="EMBL" id="CP014169">
    <property type="protein sequence ID" value="AOH87265.1"/>
    <property type="molecule type" value="Genomic_DNA"/>
</dbReference>
<evidence type="ECO:0000313" key="2">
    <source>
        <dbReference type="Proteomes" id="UP000094256"/>
    </source>
</evidence>
<keyword evidence="1" id="KW-0614">Plasmid</keyword>
<proteinExistence type="predicted"/>